<feature type="non-terminal residue" evidence="8">
    <location>
        <position position="1"/>
    </location>
</feature>
<keyword evidence="5" id="KW-0648">Protein biosynthesis</keyword>
<dbReference type="SUPFAM" id="SSF52954">
    <property type="entry name" value="Class II aaRS ABD-related"/>
    <property type="match status" value="1"/>
</dbReference>
<dbReference type="EMBL" id="BARW01026717">
    <property type="protein sequence ID" value="GAJ08517.1"/>
    <property type="molecule type" value="Genomic_DNA"/>
</dbReference>
<dbReference type="GO" id="GO:0044281">
    <property type="term" value="P:small molecule metabolic process"/>
    <property type="evidence" value="ECO:0007669"/>
    <property type="project" value="UniProtKB-ARBA"/>
</dbReference>
<feature type="domain" description="Anticodon-binding" evidence="7">
    <location>
        <begin position="27"/>
        <end position="117"/>
    </location>
</feature>
<evidence type="ECO:0000256" key="2">
    <source>
        <dbReference type="ARBA" id="ARBA00022598"/>
    </source>
</evidence>
<gene>
    <name evidence="8" type="ORF">S12H4_43519</name>
</gene>
<keyword evidence="2" id="KW-0436">Ligase</keyword>
<evidence type="ECO:0000256" key="1">
    <source>
        <dbReference type="ARBA" id="ARBA00022490"/>
    </source>
</evidence>
<comment type="caution">
    <text evidence="8">The sequence shown here is derived from an EMBL/GenBank/DDBJ whole genome shotgun (WGS) entry which is preliminary data.</text>
</comment>
<dbReference type="GO" id="GO:0004820">
    <property type="term" value="F:glycine-tRNA ligase activity"/>
    <property type="evidence" value="ECO:0007669"/>
    <property type="project" value="TreeGrafter"/>
</dbReference>
<dbReference type="GO" id="GO:0006426">
    <property type="term" value="P:glycyl-tRNA aminoacylation"/>
    <property type="evidence" value="ECO:0007669"/>
    <property type="project" value="TreeGrafter"/>
</dbReference>
<dbReference type="InterPro" id="IPR027031">
    <property type="entry name" value="Gly-tRNA_synthase/POLG2"/>
</dbReference>
<keyword evidence="6" id="KW-0030">Aminoacyl-tRNA synthetase</keyword>
<dbReference type="FunFam" id="3.40.50.800:FF:000002">
    <property type="entry name" value="Glycine--tRNA ligase"/>
    <property type="match status" value="1"/>
</dbReference>
<evidence type="ECO:0000256" key="6">
    <source>
        <dbReference type="ARBA" id="ARBA00023146"/>
    </source>
</evidence>
<dbReference type="Pfam" id="PF03129">
    <property type="entry name" value="HGTP_anticodon"/>
    <property type="match status" value="1"/>
</dbReference>
<evidence type="ECO:0000313" key="8">
    <source>
        <dbReference type="EMBL" id="GAJ08517.1"/>
    </source>
</evidence>
<reference evidence="8" key="1">
    <citation type="journal article" date="2014" name="Front. Microbiol.">
        <title>High frequency of phylogenetically diverse reductive dehalogenase-homologous genes in deep subseafloor sedimentary metagenomes.</title>
        <authorList>
            <person name="Kawai M."/>
            <person name="Futagami T."/>
            <person name="Toyoda A."/>
            <person name="Takaki Y."/>
            <person name="Nishi S."/>
            <person name="Hori S."/>
            <person name="Arai W."/>
            <person name="Tsubouchi T."/>
            <person name="Morono Y."/>
            <person name="Uchiyama I."/>
            <person name="Ito T."/>
            <person name="Fujiyama A."/>
            <person name="Inagaki F."/>
            <person name="Takami H."/>
        </authorList>
    </citation>
    <scope>NUCLEOTIDE SEQUENCE</scope>
    <source>
        <strain evidence="8">Expedition CK06-06</strain>
    </source>
</reference>
<keyword evidence="4" id="KW-0067">ATP-binding</keyword>
<dbReference type="Gene3D" id="3.40.50.800">
    <property type="entry name" value="Anticodon-binding domain"/>
    <property type="match status" value="1"/>
</dbReference>
<sequence length="129" mass="14690">YNIQQKEGGKDETRCWLQLAKAIAPADIAVFPLVKKDGLREIAQGIEQSLRTSDFITIYDEKGAIGRRYARIDEIGVPFALTVDYQTKEDQTVTIRDRDTMAQKRIPTKDLHSTLRDLRVGKTHFNSLP</sequence>
<dbReference type="GO" id="GO:0005737">
    <property type="term" value="C:cytoplasm"/>
    <property type="evidence" value="ECO:0007669"/>
    <property type="project" value="TreeGrafter"/>
</dbReference>
<dbReference type="AlphaFoldDB" id="X1UY79"/>
<dbReference type="GO" id="GO:0005524">
    <property type="term" value="F:ATP binding"/>
    <property type="evidence" value="ECO:0007669"/>
    <property type="project" value="UniProtKB-KW"/>
</dbReference>
<protein>
    <recommendedName>
        <fullName evidence="7">Anticodon-binding domain-containing protein</fullName>
    </recommendedName>
</protein>
<evidence type="ECO:0000256" key="3">
    <source>
        <dbReference type="ARBA" id="ARBA00022741"/>
    </source>
</evidence>
<organism evidence="8">
    <name type="scientific">marine sediment metagenome</name>
    <dbReference type="NCBI Taxonomy" id="412755"/>
    <lineage>
        <taxon>unclassified sequences</taxon>
        <taxon>metagenomes</taxon>
        <taxon>ecological metagenomes</taxon>
    </lineage>
</organism>
<name>X1UY79_9ZZZZ</name>
<dbReference type="InterPro" id="IPR004154">
    <property type="entry name" value="Anticodon-bd"/>
</dbReference>
<accession>X1UY79</accession>
<evidence type="ECO:0000256" key="4">
    <source>
        <dbReference type="ARBA" id="ARBA00022840"/>
    </source>
</evidence>
<dbReference type="PANTHER" id="PTHR10745">
    <property type="entry name" value="GLYCYL-TRNA SYNTHETASE/DNA POLYMERASE SUBUNIT GAMMA-2"/>
    <property type="match status" value="1"/>
</dbReference>
<dbReference type="PANTHER" id="PTHR10745:SF0">
    <property type="entry name" value="GLYCINE--TRNA LIGASE"/>
    <property type="match status" value="1"/>
</dbReference>
<evidence type="ECO:0000259" key="7">
    <source>
        <dbReference type="Pfam" id="PF03129"/>
    </source>
</evidence>
<keyword evidence="3" id="KW-0547">Nucleotide-binding</keyword>
<proteinExistence type="predicted"/>
<dbReference type="InterPro" id="IPR036621">
    <property type="entry name" value="Anticodon-bd_dom_sf"/>
</dbReference>
<evidence type="ECO:0000256" key="5">
    <source>
        <dbReference type="ARBA" id="ARBA00022917"/>
    </source>
</evidence>
<keyword evidence="1" id="KW-0963">Cytoplasm</keyword>